<reference evidence="1 2" key="1">
    <citation type="journal article" date="2019" name="Emerg. Microbes Infect.">
        <title>Comprehensive subspecies identification of 175 nontuberculous mycobacteria species based on 7547 genomic profiles.</title>
        <authorList>
            <person name="Matsumoto Y."/>
            <person name="Kinjo T."/>
            <person name="Motooka D."/>
            <person name="Nabeya D."/>
            <person name="Jung N."/>
            <person name="Uechi K."/>
            <person name="Horii T."/>
            <person name="Iida T."/>
            <person name="Fujita J."/>
            <person name="Nakamura S."/>
        </authorList>
    </citation>
    <scope>NUCLEOTIDE SEQUENCE [LARGE SCALE GENOMIC DNA]</scope>
    <source>
        <strain evidence="1 2">JCM 18538</strain>
        <plasmid evidence="1">pJCM18538</plasmid>
    </source>
</reference>
<organism evidence="1 2">
    <name type="scientific">Mycolicibacterium arabiense</name>
    <dbReference type="NCBI Taxonomy" id="1286181"/>
    <lineage>
        <taxon>Bacteria</taxon>
        <taxon>Bacillati</taxon>
        <taxon>Actinomycetota</taxon>
        <taxon>Actinomycetes</taxon>
        <taxon>Mycobacteriales</taxon>
        <taxon>Mycobacteriaceae</taxon>
        <taxon>Mycolicibacterium</taxon>
    </lineage>
</organism>
<proteinExistence type="predicted"/>
<dbReference type="Proteomes" id="UP000467428">
    <property type="component" value="Plasmid pJCM18538"/>
</dbReference>
<sequence length="134" mass="14680">MRTGVDADDGATFWEHARMINHQLRQQRSREGILTASRMVEAAITPDADSDSAKRFLIAGLSNDLSVTNLGVRLVPSHCRLTPSALWGPVQLTQVAEETVTGVITYGGRMRLTKTGYMTTDGFLATLVDTLQRC</sequence>
<keyword evidence="1" id="KW-0614">Plasmid</keyword>
<evidence type="ECO:0000313" key="2">
    <source>
        <dbReference type="Proteomes" id="UP000467428"/>
    </source>
</evidence>
<dbReference type="KEGG" id="marz:MARA_01040"/>
<accession>A0A7I7RQ18</accession>
<gene>
    <name evidence="1" type="ORF">MARA_01040</name>
</gene>
<geneLocation type="plasmid" evidence="1">
    <name>pJCM18538</name>
</geneLocation>
<evidence type="ECO:0000313" key="1">
    <source>
        <dbReference type="EMBL" id="BBY46674.1"/>
    </source>
</evidence>
<dbReference type="EMBL" id="AP022592">
    <property type="protein sequence ID" value="BBY46674.1"/>
    <property type="molecule type" value="Genomic_DNA"/>
</dbReference>
<dbReference type="AlphaFoldDB" id="A0A7I7RQ18"/>
<name>A0A7I7RQ18_9MYCO</name>
<protein>
    <submittedName>
        <fullName evidence="1">Uncharacterized protein</fullName>
    </submittedName>
</protein>
<keyword evidence="2" id="KW-1185">Reference proteome</keyword>